<keyword evidence="1" id="KW-1185">Reference proteome</keyword>
<dbReference type="Proteomes" id="UP000694867">
    <property type="component" value="Unplaced"/>
</dbReference>
<sequence>MEVRSLRNNLGVLKLLLSQLCIDLKNVGISQGKLTSLKTHSYPKVSETGIKYSAGVSRCFEILALIAAEVPAVEDLLFKLVQLTVKKKVPTASEAHRQYVAWHAGLLSTNCPRLALRLLKFLLSEFCAILVSLHQNPEKYASHRPVSFFLSNLILDILLHLPKGCGHSLMSIANDLRNIPTNTHLLGLAKQDIVDHVDFRLQPYNR</sequence>
<name>A0AAJ6VY30_9ACAR</name>
<dbReference type="RefSeq" id="XP_003742874.1">
    <property type="nucleotide sequence ID" value="XM_003742826.1"/>
</dbReference>
<accession>A0AAJ6VY30</accession>
<reference evidence="2" key="1">
    <citation type="submission" date="2025-08" db="UniProtKB">
        <authorList>
            <consortium name="RefSeq"/>
        </authorList>
    </citation>
    <scope>IDENTIFICATION</scope>
</reference>
<organism evidence="1 2">
    <name type="scientific">Galendromus occidentalis</name>
    <name type="common">western predatory mite</name>
    <dbReference type="NCBI Taxonomy" id="34638"/>
    <lineage>
        <taxon>Eukaryota</taxon>
        <taxon>Metazoa</taxon>
        <taxon>Ecdysozoa</taxon>
        <taxon>Arthropoda</taxon>
        <taxon>Chelicerata</taxon>
        <taxon>Arachnida</taxon>
        <taxon>Acari</taxon>
        <taxon>Parasitiformes</taxon>
        <taxon>Mesostigmata</taxon>
        <taxon>Gamasina</taxon>
        <taxon>Phytoseioidea</taxon>
        <taxon>Phytoseiidae</taxon>
        <taxon>Typhlodrominae</taxon>
        <taxon>Galendromus</taxon>
    </lineage>
</organism>
<dbReference type="AlphaFoldDB" id="A0AAJ6VY30"/>
<gene>
    <name evidence="2" type="primary">LOC100905384</name>
</gene>
<dbReference type="GeneID" id="100905384"/>
<evidence type="ECO:0000313" key="1">
    <source>
        <dbReference type="Proteomes" id="UP000694867"/>
    </source>
</evidence>
<dbReference type="KEGG" id="goe:100905384"/>
<protein>
    <submittedName>
        <fullName evidence="2">Uncharacterized protein LOC100905384</fullName>
    </submittedName>
</protein>
<evidence type="ECO:0000313" key="2">
    <source>
        <dbReference type="RefSeq" id="XP_003742874.1"/>
    </source>
</evidence>
<proteinExistence type="predicted"/>